<organism evidence="2 3">
    <name type="scientific">Anas platyrhynchos</name>
    <name type="common">Mallard</name>
    <name type="synonym">Anas boschas</name>
    <dbReference type="NCBI Taxonomy" id="8839"/>
    <lineage>
        <taxon>Eukaryota</taxon>
        <taxon>Metazoa</taxon>
        <taxon>Chordata</taxon>
        <taxon>Craniata</taxon>
        <taxon>Vertebrata</taxon>
        <taxon>Euteleostomi</taxon>
        <taxon>Archelosauria</taxon>
        <taxon>Archosauria</taxon>
        <taxon>Dinosauria</taxon>
        <taxon>Saurischia</taxon>
        <taxon>Theropoda</taxon>
        <taxon>Coelurosauria</taxon>
        <taxon>Aves</taxon>
        <taxon>Neognathae</taxon>
        <taxon>Galloanserae</taxon>
        <taxon>Anseriformes</taxon>
        <taxon>Anatidae</taxon>
        <taxon>Anatinae</taxon>
        <taxon>Anas</taxon>
    </lineage>
</organism>
<feature type="region of interest" description="Disordered" evidence="1">
    <location>
        <begin position="275"/>
        <end position="305"/>
    </location>
</feature>
<reference evidence="3" key="1">
    <citation type="journal article" date="2013" name="Nat. Genet.">
        <title>The duck genome and transcriptome provide insight into an avian influenza virus reservoir species.</title>
        <authorList>
            <person name="Huang Y."/>
            <person name="Li Y."/>
            <person name="Burt D.W."/>
            <person name="Chen H."/>
            <person name="Zhang Y."/>
            <person name="Qian W."/>
            <person name="Kim H."/>
            <person name="Gan S."/>
            <person name="Zhao Y."/>
            <person name="Li J."/>
            <person name="Yi K."/>
            <person name="Feng H."/>
            <person name="Zhu P."/>
            <person name="Li B."/>
            <person name="Liu Q."/>
            <person name="Fairley S."/>
            <person name="Magor K.E."/>
            <person name="Du Z."/>
            <person name="Hu X."/>
            <person name="Goodman L."/>
            <person name="Tafer H."/>
            <person name="Vignal A."/>
            <person name="Lee T."/>
            <person name="Kim K.W."/>
            <person name="Sheng Z."/>
            <person name="An Y."/>
            <person name="Searle S."/>
            <person name="Herrero J."/>
            <person name="Groenen M.A."/>
            <person name="Crooijmans R.P."/>
            <person name="Faraut T."/>
            <person name="Cai Q."/>
            <person name="Webster R.G."/>
            <person name="Aldridge J.R."/>
            <person name="Warren W.C."/>
            <person name="Bartschat S."/>
            <person name="Kehr S."/>
            <person name="Marz M."/>
            <person name="Stadler P.F."/>
            <person name="Smith J."/>
            <person name="Kraus R.H."/>
            <person name="Zhao Y."/>
            <person name="Ren L."/>
            <person name="Fei J."/>
            <person name="Morisson M."/>
            <person name="Kaiser P."/>
            <person name="Griffin D.K."/>
            <person name="Rao M."/>
            <person name="Pitel F."/>
            <person name="Wang J."/>
            <person name="Li N."/>
        </authorList>
    </citation>
    <scope>NUCLEOTIDE SEQUENCE [LARGE SCALE GENOMIC DNA]</scope>
</reference>
<dbReference type="Proteomes" id="UP000296049">
    <property type="component" value="Unassembled WGS sequence"/>
</dbReference>
<dbReference type="AlphaFoldDB" id="R0M1D8"/>
<sequence length="428" mass="47598">MNDIKLSSSCISADESTCFLAQVTPSVPLGFPQGAIQKAPEHLGELGIGAQQLLFAGAFRQAHFMRGPFQRAQPTTVICTCFLFAFWFSETLGCTWVPFANYSLQPAPLLKEELKNLNRDLLGRARFTQMSRKSEDYIMYSRCNKVSALRVLVHTSHMETRPPEKGEAGAGDGEKKVSLNVFTISSRKTKQGFVYNAGTAEGQEEKGTGRMMPLGESTRIKHLSSQSTRNHFRSHFRREPLYHHWPFKVEIPSAGGARYKRGSLMCRADVQDTAHPAGRAQGDCRRVQKEHTAPDEEGKVKSTDFQEGQQQLSFKALMRPPASADQQLPANRCHCCHTVMLEAEPFLLSSRRASSLAPRAFLCGALQVASPALSLLEPELQLGRVWASSPAVLLPIIASKLQYFTNYNDNGFLKVRTEVQPPQALQDR</sequence>
<proteinExistence type="predicted"/>
<dbReference type="EMBL" id="KB742605">
    <property type="protein sequence ID" value="EOB06498.1"/>
    <property type="molecule type" value="Genomic_DNA"/>
</dbReference>
<evidence type="ECO:0000313" key="2">
    <source>
        <dbReference type="EMBL" id="EOB06498.1"/>
    </source>
</evidence>
<gene>
    <name evidence="2" type="ORF">Anapl_03677</name>
</gene>
<name>R0M1D8_ANAPL</name>
<feature type="compositionally biased region" description="Basic and acidic residues" evidence="1">
    <location>
        <begin position="282"/>
        <end position="304"/>
    </location>
</feature>
<evidence type="ECO:0000313" key="3">
    <source>
        <dbReference type="Proteomes" id="UP000296049"/>
    </source>
</evidence>
<accession>R0M1D8</accession>
<keyword evidence="3" id="KW-1185">Reference proteome</keyword>
<protein>
    <submittedName>
        <fullName evidence="2">Uncharacterized protein</fullName>
    </submittedName>
</protein>
<evidence type="ECO:0000256" key="1">
    <source>
        <dbReference type="SAM" id="MobiDB-lite"/>
    </source>
</evidence>